<dbReference type="InterPro" id="IPR002347">
    <property type="entry name" value="SDR_fam"/>
</dbReference>
<dbReference type="SUPFAM" id="SSF51735">
    <property type="entry name" value="NAD(P)-binding Rossmann-fold domains"/>
    <property type="match status" value="1"/>
</dbReference>
<dbReference type="EC" id="1.1.1.30" evidence="3"/>
<protein>
    <submittedName>
        <fullName evidence="3">Short chain dehydrogenase family protein</fullName>
        <ecNumber evidence="3">1.1.1.30</ecNumber>
    </submittedName>
</protein>
<dbReference type="AlphaFoldDB" id="A0A1L6TGI1"/>
<accession>A0A1L6TGI1</accession>
<dbReference type="GO" id="GO:0003858">
    <property type="term" value="F:3-hydroxybutyrate dehydrogenase activity"/>
    <property type="evidence" value="ECO:0007669"/>
    <property type="project" value="UniProtKB-EC"/>
</dbReference>
<name>A0A1L6TGI1_PISSA</name>
<proteinExistence type="inferred from homology"/>
<evidence type="ECO:0000256" key="1">
    <source>
        <dbReference type="ARBA" id="ARBA00006484"/>
    </source>
</evidence>
<dbReference type="PROSITE" id="PS00061">
    <property type="entry name" value="ADH_SHORT"/>
    <property type="match status" value="1"/>
</dbReference>
<dbReference type="Pfam" id="PF00106">
    <property type="entry name" value="adh_short"/>
    <property type="match status" value="1"/>
</dbReference>
<dbReference type="Gene3D" id="3.40.50.720">
    <property type="entry name" value="NAD(P)-binding Rossmann-like Domain"/>
    <property type="match status" value="1"/>
</dbReference>
<dbReference type="FunFam" id="3.40.50.720:FF:000084">
    <property type="entry name" value="Short-chain dehydrogenase reductase"/>
    <property type="match status" value="1"/>
</dbReference>
<dbReference type="EMBL" id="CP012508">
    <property type="protein sequence ID" value="ALB21504.1"/>
    <property type="molecule type" value="Genomic_DNA"/>
</dbReference>
<dbReference type="OrthoDB" id="9786435at2"/>
<sequence length="263" mass="27982">MELRLDGKVAIITGAASGLGLSIAEKYARSGANVVIADLNPDQAREVAARIAKKNKVTAIGIAMDVTSEEQVNEGVQKIADDLGTVDILVSNAGIQTIAPIVEFDYEDWKRLLDIHINGTFLTTKACMQQMIRSGRGGSIIIMGSIHSVEASMNKSAYVTAKHGLLGFTRALAKEGAIHNIRANLIGPGFVKTPLVEKQIPEQAKALGISEEEVVKNVMLGNTVTGEFTTLDDIAVLALMFAAFPSNALTGQSMLATHGWHMA</sequence>
<dbReference type="PRINTS" id="PR00080">
    <property type="entry name" value="SDRFAMILY"/>
</dbReference>
<keyword evidence="3" id="KW-0560">Oxidoreductase</keyword>
<dbReference type="NCBIfam" id="NF009093">
    <property type="entry name" value="PRK12429.1"/>
    <property type="match status" value="1"/>
</dbReference>
<dbReference type="RefSeq" id="WP_017376547.1">
    <property type="nucleotide sequence ID" value="NZ_CP012508.1"/>
</dbReference>
<gene>
    <name evidence="3" type="ORF">KU39_320</name>
</gene>
<dbReference type="InterPro" id="IPR050259">
    <property type="entry name" value="SDR"/>
</dbReference>
<dbReference type="PRINTS" id="PR00081">
    <property type="entry name" value="GDHRDH"/>
</dbReference>
<dbReference type="PANTHER" id="PTHR42879">
    <property type="entry name" value="3-OXOACYL-(ACYL-CARRIER-PROTEIN) REDUCTASE"/>
    <property type="match status" value="1"/>
</dbReference>
<comment type="similarity">
    <text evidence="1 2">Belongs to the short-chain dehydrogenases/reductases (SDR) family.</text>
</comment>
<evidence type="ECO:0000313" key="3">
    <source>
        <dbReference type="EMBL" id="ALB21504.1"/>
    </source>
</evidence>
<dbReference type="InterPro" id="IPR020904">
    <property type="entry name" value="Sc_DH/Rdtase_CS"/>
</dbReference>
<dbReference type="PANTHER" id="PTHR42879:SF2">
    <property type="entry name" value="3-OXOACYL-[ACYL-CARRIER-PROTEIN] REDUCTASE FABG"/>
    <property type="match status" value="1"/>
</dbReference>
<evidence type="ECO:0000256" key="2">
    <source>
        <dbReference type="RuleBase" id="RU000363"/>
    </source>
</evidence>
<dbReference type="InterPro" id="IPR036291">
    <property type="entry name" value="NAD(P)-bd_dom_sf"/>
</dbReference>
<reference evidence="3 4" key="1">
    <citation type="journal article" date="2014" name="Genome Announc.">
        <title>Comparative Genome Analysis of Two Isolates of the Fish Pathogen Piscirickettsia salmonis from Different Hosts Reveals Major Differences in Virulence-Associated Secretion Systems.</title>
        <authorList>
            <person name="Bohle H."/>
            <person name="Henriquez P."/>
            <person name="Grothusen H."/>
            <person name="Navas E."/>
            <person name="Sandoval A."/>
            <person name="Bustamante F."/>
            <person name="Bustos P."/>
            <person name="Mancilla M."/>
        </authorList>
    </citation>
    <scope>NUCLEOTIDE SEQUENCE [LARGE SCALE GENOMIC DNA]</scope>
    <source>
        <strain evidence="4">B1-32597</strain>
    </source>
</reference>
<organism evidence="3 4">
    <name type="scientific">Piscirickettsia salmonis</name>
    <dbReference type="NCBI Taxonomy" id="1238"/>
    <lineage>
        <taxon>Bacteria</taxon>
        <taxon>Pseudomonadati</taxon>
        <taxon>Pseudomonadota</taxon>
        <taxon>Gammaproteobacteria</taxon>
        <taxon>Thiotrichales</taxon>
        <taxon>Piscirickettsiaceae</taxon>
        <taxon>Piscirickettsia</taxon>
    </lineage>
</organism>
<dbReference type="GO" id="GO:0032787">
    <property type="term" value="P:monocarboxylic acid metabolic process"/>
    <property type="evidence" value="ECO:0007669"/>
    <property type="project" value="UniProtKB-ARBA"/>
</dbReference>
<evidence type="ECO:0000313" key="4">
    <source>
        <dbReference type="Proteomes" id="UP000029558"/>
    </source>
</evidence>
<dbReference type="Proteomes" id="UP000029558">
    <property type="component" value="Chromosome"/>
</dbReference>
<dbReference type="NCBIfam" id="NF009931">
    <property type="entry name" value="PRK13394.1"/>
    <property type="match status" value="1"/>
</dbReference>